<proteinExistence type="predicted"/>
<evidence type="ECO:0000256" key="1">
    <source>
        <dbReference type="SAM" id="MobiDB-lite"/>
    </source>
</evidence>
<feature type="chain" id="PRO_5047066602" description="Exo-alpha-sialidase" evidence="2">
    <location>
        <begin position="25"/>
        <end position="400"/>
    </location>
</feature>
<evidence type="ECO:0000256" key="2">
    <source>
        <dbReference type="SAM" id="SignalP"/>
    </source>
</evidence>
<protein>
    <recommendedName>
        <fullName evidence="5">Exo-alpha-sialidase</fullName>
    </recommendedName>
</protein>
<dbReference type="InterPro" id="IPR036278">
    <property type="entry name" value="Sialidase_sf"/>
</dbReference>
<evidence type="ECO:0000313" key="3">
    <source>
        <dbReference type="EMBL" id="MFC0567662.1"/>
    </source>
</evidence>
<accession>A0ABV6P3P8</accession>
<organism evidence="3 4">
    <name type="scientific">Plantactinospora siamensis</name>
    <dbReference type="NCBI Taxonomy" id="555372"/>
    <lineage>
        <taxon>Bacteria</taxon>
        <taxon>Bacillati</taxon>
        <taxon>Actinomycetota</taxon>
        <taxon>Actinomycetes</taxon>
        <taxon>Micromonosporales</taxon>
        <taxon>Micromonosporaceae</taxon>
        <taxon>Plantactinospora</taxon>
    </lineage>
</organism>
<gene>
    <name evidence="3" type="ORF">ACFFHU_26425</name>
</gene>
<keyword evidence="4" id="KW-1185">Reference proteome</keyword>
<evidence type="ECO:0000313" key="4">
    <source>
        <dbReference type="Proteomes" id="UP001589894"/>
    </source>
</evidence>
<keyword evidence="2" id="KW-0732">Signal</keyword>
<feature type="region of interest" description="Disordered" evidence="1">
    <location>
        <begin position="24"/>
        <end position="57"/>
    </location>
</feature>
<dbReference type="Proteomes" id="UP001589894">
    <property type="component" value="Unassembled WGS sequence"/>
</dbReference>
<reference evidence="3 4" key="1">
    <citation type="submission" date="2024-09" db="EMBL/GenBank/DDBJ databases">
        <authorList>
            <person name="Sun Q."/>
            <person name="Mori K."/>
        </authorList>
    </citation>
    <scope>NUCLEOTIDE SEQUENCE [LARGE SCALE GENOMIC DNA]</scope>
    <source>
        <strain evidence="3 4">TBRC 2205</strain>
    </source>
</reference>
<feature type="signal peptide" evidence="2">
    <location>
        <begin position="1"/>
        <end position="24"/>
    </location>
</feature>
<dbReference type="RefSeq" id="WP_377342983.1">
    <property type="nucleotide sequence ID" value="NZ_JBHLUE010000026.1"/>
</dbReference>
<dbReference type="SUPFAM" id="SSF50939">
    <property type="entry name" value="Sialidases"/>
    <property type="match status" value="1"/>
</dbReference>
<sequence>MEAVVLIRLATVLMLLLASGCTNHPQRVSEPGRTSAARSERASFQPPGWTSAPPIPSKQIGNDPQAVGWDGGFLLVNGEGGAEGRDEVVYASKDGHTFRVATPEAGIQPSSCCDRIVAANGAAAYLLGWNTRNELVVWRTEDGSRWEAIPLELADLRLSRRDLELTIAAGPHGVMIVGRDSVAPPRHHGVYVWSSPDGRTFTAVTRVPGPVDTAPVTATLAATPQGFLLAMAAEKETRLLSSADGVHWQNIGAGFVDDGAVDHLASNADTTVMFAHRPGPEEPAPWYRRGGQWRRASLDPGRLPDAGVVPAEQLRVVAVHNWGTGFIAVGNTFGNEGQERSGLVWYSVDGSAWTRMPTRGNGFDRAWNLIDLLVSGRSAMLIGCGSDESAWLCTWKADVP</sequence>
<dbReference type="EMBL" id="JBHLUE010000026">
    <property type="protein sequence ID" value="MFC0567662.1"/>
    <property type="molecule type" value="Genomic_DNA"/>
</dbReference>
<evidence type="ECO:0008006" key="5">
    <source>
        <dbReference type="Google" id="ProtNLM"/>
    </source>
</evidence>
<name>A0ABV6P3P8_9ACTN</name>
<comment type="caution">
    <text evidence="3">The sequence shown here is derived from an EMBL/GenBank/DDBJ whole genome shotgun (WGS) entry which is preliminary data.</text>
</comment>